<dbReference type="Gene3D" id="3.40.50.280">
    <property type="entry name" value="Cobalamin-binding domain"/>
    <property type="match status" value="1"/>
</dbReference>
<keyword evidence="7" id="KW-0411">Iron-sulfur</keyword>
<dbReference type="EMBL" id="NFLW01000007">
    <property type="protein sequence ID" value="OUQ72194.1"/>
    <property type="molecule type" value="Genomic_DNA"/>
</dbReference>
<feature type="domain" description="B12-binding" evidence="8">
    <location>
        <begin position="1"/>
        <end position="138"/>
    </location>
</feature>
<evidence type="ECO:0000256" key="6">
    <source>
        <dbReference type="ARBA" id="ARBA00023004"/>
    </source>
</evidence>
<keyword evidence="6" id="KW-0408">Iron</keyword>
<dbReference type="Gene3D" id="3.80.30.20">
    <property type="entry name" value="tm_1862 like domain"/>
    <property type="match status" value="1"/>
</dbReference>
<dbReference type="InterPro" id="IPR007197">
    <property type="entry name" value="rSAM"/>
</dbReference>
<dbReference type="GO" id="GO:0005829">
    <property type="term" value="C:cytosol"/>
    <property type="evidence" value="ECO:0007669"/>
    <property type="project" value="TreeGrafter"/>
</dbReference>
<dbReference type="InterPro" id="IPR051198">
    <property type="entry name" value="BchE-like"/>
</dbReference>
<comment type="caution">
    <text evidence="10">The sequence shown here is derived from an EMBL/GenBank/DDBJ whole genome shotgun (WGS) entry which is preliminary data.</text>
</comment>
<comment type="cofactor">
    <cofactor evidence="1">
        <name>[4Fe-4S] cluster</name>
        <dbReference type="ChEBI" id="CHEBI:49883"/>
    </cofactor>
</comment>
<dbReference type="InterPro" id="IPR006158">
    <property type="entry name" value="Cobalamin-bd"/>
</dbReference>
<protein>
    <submittedName>
        <fullName evidence="10">Radical SAM protein</fullName>
    </submittedName>
</protein>
<evidence type="ECO:0000256" key="3">
    <source>
        <dbReference type="ARBA" id="ARBA00022679"/>
    </source>
</evidence>
<evidence type="ECO:0000256" key="1">
    <source>
        <dbReference type="ARBA" id="ARBA00001966"/>
    </source>
</evidence>
<keyword evidence="2" id="KW-0489">Methyltransferase</keyword>
<keyword evidence="4" id="KW-0949">S-adenosyl-L-methionine</keyword>
<dbReference type="SMART" id="SM00729">
    <property type="entry name" value="Elp3"/>
    <property type="match status" value="1"/>
</dbReference>
<dbReference type="PROSITE" id="PS51332">
    <property type="entry name" value="B12_BINDING"/>
    <property type="match status" value="1"/>
</dbReference>
<reference evidence="11" key="1">
    <citation type="submission" date="2017-04" db="EMBL/GenBank/DDBJ databases">
        <title>Function of individual gut microbiota members based on whole genome sequencing of pure cultures obtained from chicken caecum.</title>
        <authorList>
            <person name="Medvecky M."/>
            <person name="Cejkova D."/>
            <person name="Polansky O."/>
            <person name="Karasova D."/>
            <person name="Kubasova T."/>
            <person name="Cizek A."/>
            <person name="Rychlik I."/>
        </authorList>
    </citation>
    <scope>NUCLEOTIDE SEQUENCE [LARGE SCALE GENOMIC DNA]</scope>
    <source>
        <strain evidence="11">An109</strain>
    </source>
</reference>
<accession>A0A1Y4VST9</accession>
<dbReference type="InterPro" id="IPR034466">
    <property type="entry name" value="Methyltransferase_Class_B"/>
</dbReference>
<dbReference type="PANTHER" id="PTHR43409:SF7">
    <property type="entry name" value="BLL1977 PROTEIN"/>
    <property type="match status" value="1"/>
</dbReference>
<gene>
    <name evidence="10" type="ORF">B5E52_05755</name>
</gene>
<keyword evidence="5" id="KW-0479">Metal-binding</keyword>
<keyword evidence="3" id="KW-0808">Transferase</keyword>
<dbReference type="SFLD" id="SFLDG01082">
    <property type="entry name" value="B12-binding_domain_containing"/>
    <property type="match status" value="1"/>
</dbReference>
<evidence type="ECO:0000256" key="4">
    <source>
        <dbReference type="ARBA" id="ARBA00022691"/>
    </source>
</evidence>
<dbReference type="PROSITE" id="PS51918">
    <property type="entry name" value="RADICAL_SAM"/>
    <property type="match status" value="1"/>
</dbReference>
<proteinExistence type="predicted"/>
<evidence type="ECO:0000259" key="9">
    <source>
        <dbReference type="PROSITE" id="PS51918"/>
    </source>
</evidence>
<dbReference type="GO" id="GO:0003824">
    <property type="term" value="F:catalytic activity"/>
    <property type="evidence" value="ECO:0007669"/>
    <property type="project" value="InterPro"/>
</dbReference>
<evidence type="ECO:0000259" key="8">
    <source>
        <dbReference type="PROSITE" id="PS51332"/>
    </source>
</evidence>
<evidence type="ECO:0000256" key="5">
    <source>
        <dbReference type="ARBA" id="ARBA00022723"/>
    </source>
</evidence>
<dbReference type="Proteomes" id="UP000196036">
    <property type="component" value="Unassembled WGS sequence"/>
</dbReference>
<dbReference type="SFLD" id="SFLDG01123">
    <property type="entry name" value="methyltransferase_(Class_B)"/>
    <property type="match status" value="1"/>
</dbReference>
<dbReference type="InterPro" id="IPR006638">
    <property type="entry name" value="Elp3/MiaA/NifB-like_rSAM"/>
</dbReference>
<dbReference type="InterPro" id="IPR023404">
    <property type="entry name" value="rSAM_horseshoe"/>
</dbReference>
<dbReference type="SFLD" id="SFLDS00029">
    <property type="entry name" value="Radical_SAM"/>
    <property type="match status" value="1"/>
</dbReference>
<dbReference type="GO" id="GO:0046872">
    <property type="term" value="F:metal ion binding"/>
    <property type="evidence" value="ECO:0007669"/>
    <property type="project" value="UniProtKB-KW"/>
</dbReference>
<dbReference type="SUPFAM" id="SSF102114">
    <property type="entry name" value="Radical SAM enzymes"/>
    <property type="match status" value="1"/>
</dbReference>
<evidence type="ECO:0000313" key="11">
    <source>
        <dbReference type="Proteomes" id="UP000196036"/>
    </source>
</evidence>
<dbReference type="GO" id="GO:0031419">
    <property type="term" value="F:cobalamin binding"/>
    <property type="evidence" value="ECO:0007669"/>
    <property type="project" value="InterPro"/>
</dbReference>
<feature type="domain" description="Radical SAM core" evidence="9">
    <location>
        <begin position="189"/>
        <end position="409"/>
    </location>
</feature>
<dbReference type="AlphaFoldDB" id="A0A1Y4VST9"/>
<evidence type="ECO:0000313" key="10">
    <source>
        <dbReference type="EMBL" id="OUQ72194.1"/>
    </source>
</evidence>
<dbReference type="GO" id="GO:0051539">
    <property type="term" value="F:4 iron, 4 sulfur cluster binding"/>
    <property type="evidence" value="ECO:0007669"/>
    <property type="project" value="UniProtKB-KW"/>
</dbReference>
<dbReference type="Pfam" id="PF04055">
    <property type="entry name" value="Radical_SAM"/>
    <property type="match status" value="1"/>
</dbReference>
<name>A0A1Y4VST9_9BACE</name>
<organism evidence="10 11">
    <name type="scientific">Bacteroides xylanisolvens</name>
    <dbReference type="NCBI Taxonomy" id="371601"/>
    <lineage>
        <taxon>Bacteria</taxon>
        <taxon>Pseudomonadati</taxon>
        <taxon>Bacteroidota</taxon>
        <taxon>Bacteroidia</taxon>
        <taxon>Bacteroidales</taxon>
        <taxon>Bacteroidaceae</taxon>
        <taxon>Bacteroides</taxon>
    </lineage>
</organism>
<evidence type="ECO:0000256" key="7">
    <source>
        <dbReference type="ARBA" id="ARBA00023014"/>
    </source>
</evidence>
<dbReference type="RefSeq" id="WP_087317795.1">
    <property type="nucleotide sequence ID" value="NZ_JAHOJA010000011.1"/>
</dbReference>
<evidence type="ECO:0000256" key="2">
    <source>
        <dbReference type="ARBA" id="ARBA00022603"/>
    </source>
</evidence>
<dbReference type="InterPro" id="IPR058240">
    <property type="entry name" value="rSAM_sf"/>
</dbReference>
<dbReference type="PANTHER" id="PTHR43409">
    <property type="entry name" value="ANAEROBIC MAGNESIUM-PROTOPORPHYRIN IX MONOMETHYL ESTER CYCLASE-RELATED"/>
    <property type="match status" value="1"/>
</dbReference>
<sequence>MNHIVLVNIENNTEKVHRQFSPPFGILIAASVLQRNNVEVIVRHIVNTKENLKELLKVCEGAIAVGFSVMTSPNLLSVIEASKLLHNQGIFVYWAGTHATLLPKISLQDSCVDAVLRGEAEQNLYEFYLWRQGKISTDAIPGLCCIDNGEIRISPIPAVTMPDTLGYHPFDLLDMNRYLDKPIQKRKNYIPGKILPFMTSKGCVKRCAFCYNTVVNRSKWRGYPLQNVYKEMDYLIDNYGVTGWMFYDDNIFVDPTRAWSIIEKYKMPTSVELDLMRVDEALVERALSSNVAKLYIGIESGSDKMLRKMHKGITRAKVIEKMQMCQQMGIHVDLSFMMLLPGESPEDLELTLSLVKELDEYDNIKIDGPKCYNPYPGTEFFDELLASGWKEPTSNEEWAKYNRNIAVGETGFNLSEEHIRLLEDYHLL</sequence>